<protein>
    <submittedName>
        <fullName evidence="2">Uncharacterized protein</fullName>
    </submittedName>
</protein>
<evidence type="ECO:0000313" key="3">
    <source>
        <dbReference type="Proteomes" id="UP000749559"/>
    </source>
</evidence>
<feature type="region of interest" description="Disordered" evidence="1">
    <location>
        <begin position="1603"/>
        <end position="1622"/>
    </location>
</feature>
<feature type="compositionally biased region" description="Polar residues" evidence="1">
    <location>
        <begin position="3306"/>
        <end position="3317"/>
    </location>
</feature>
<dbReference type="EMBL" id="CAIIXF020000005">
    <property type="protein sequence ID" value="CAH1784490.1"/>
    <property type="molecule type" value="Genomic_DNA"/>
</dbReference>
<feature type="compositionally biased region" description="Basic and acidic residues" evidence="1">
    <location>
        <begin position="1651"/>
        <end position="1666"/>
    </location>
</feature>
<name>A0A8J1XFU4_OWEFU</name>
<dbReference type="InterPro" id="IPR003961">
    <property type="entry name" value="FN3_dom"/>
</dbReference>
<dbReference type="PROSITE" id="PS50853">
    <property type="entry name" value="FN3"/>
    <property type="match status" value="1"/>
</dbReference>
<sequence>MAAMLKSAAVGTNKGPPSSFYATDKSKPNPVLQTLEQEINVYVAYMRKRTAPGYKPSKDEASSRGADILFELWNKYQPRLPQIYYEKKLLEMGDFLVSVKEYNLALFQCYGRYLKHFGDINVEAITDVNTFKSVFFPDGFDSENAGFTFRALMGLSSCRYQTVKMGDPKLQNTESVDKCIRLLSFLRLVTQVILPKESLSWLVYNGTIHIYSVSRHLMCLGHSARVLEYLLWACMCMEGSVPLLQVKYLTWRSTLYTAVCQAYYDCKATQQAEGFARRALAKIKELSELEGMSSAEDISQTEHIFRQATIKMAVMVYKRTVFETRKKPKGLLRPKTRANLKDAQYMPWPRTPSEKLLVDMFEGSAAQFLCILETLSDSNRRTLLTSPPAADSEIEILDVYAELFLAAQEIISGGGGAPVVPHPQEKPGKMVNTPTAPSTNGVVVDKSLIEMATAGEDGVPLSAVVKVVKLAFCFEQWDTFDTLIALTVNFIKDLEDSEYNTDEKALEILLAMDRAGSARRQKKHTVVVEDPVDPAVLPPPPTQGSGRSGTGLNDDLILLGETLVSVTTGSFSPDEMDMDIMVDAALFLWNKCKAVFQKYQTGSAESAKYLNKMENPSKWVYILDMVHQVLGWCGVSSVDPALTAEVSLRLGMVLESSAMLDAKEEAKVKDAKKSSRSNLDDSEKLFSESKTTLSDATQSRPGSRSVASRSSVASISMLNQSVRDQLMQSRDILELGLQNISFAREVVATTDGKSIADISWVKEFNKELFEPVIPSTTTDIPTENDEPDQIPNIMSNNDSAVWNTVKDLHLELIYMYHRICLKLAKMGPAPGLTKKPSAPKQTKPFKRRTCSNLDFASKQSLAETYVETFDDLSEATNKNQLSKALLYTQKALMSGSHGGPTREQIQLIEDAMAFITKASTEERRLYLDNKIKADLTPVEGKVPPAPQLLSRTERTMVFRPTPFQPSTGEKVAWYRLFARSAAGSNVKVRLNDYHLQGTGEEIPSFRSEIRVSGLTPHERYIFAVAAYTEEGALIGGSIGESSKPILASHPLPILMAWAYVAQTAYQVGVYNKAREACRVLWDHFVAEPPPPQGVTYTTDNNNDFKLILHRLNKKVVSMASPVLLRMFLTSVFIHVDVNVKEQALYCDSLCDKGPLYKGQIERLHQCEKLLVAVELCGWLNEGNLALQAVVQCYGLVSPIIHYKIPSVPVIQVLERCQAILQEIPTGLRQKRVGSISDSLHHMTACLTYHMAKVIRTWGQRNLANNLNDVGRKLLAVDDKEKNAEGDSGKDPLATIDQTETGSLTLTALKKKGAKKGLPVEKEKEPDGPVNEELKALEAHMLKLSKQAQSEHALTGNEDPSILHAYIAYLPSRLAYKEILKFKRRTRYLEFFVQVIEKALAEGLADYAIDWCQDTFSWLNKRNEQIIGSKAVVNKQPGVMAIAGDDPKKYAAAMMEYNKEKKDSPRTKYAAAQRAGTKKKKPQKYKLLHSNSNMTEQQKEQQEQLELKAIEVLARLLPELYRGIQRKCKLRKVCVEELPWRCQLNILLGLSHFGVFLQKLEVREKVIGNSANSTYRTTFLDQEWFTFENAGTLVVGWEGGPPRLATRDGYPSDHRGKGSQDRPKTGIEIAAAAATGHPPPPMFAIPEEEEDTPRTYRSDRGDSKVPNEVPKELVTTRETIEALTKTFDFFRRAVVLSHRGQHWTLLQNACRSLWNVVHTALLRAFSDTSNANLITVEELRELVWLPCYTAADCLLDCLYELQIDITKQAAKNKNGERPVVADTWSGDITTEKGGASLKFEDPLDDISLVDTRWVRRITLRVIEMLYYEKKWEHLVDLAFRFNALTSDRYVEQVNPLVIKAQRELLVRVSQEGGHVPPQPHFVSAERELGEKISAKEYLGLQLTVDVSAENLPAIDAGAHIDPDGHDIYSGGVHALRNIMVPLDVNYTLQALRTALDTSQYNSRALQHSRKLLMLYLSGRQNTSDGISRGPSRVEFRANTAHPQPIMPPDLRKQEFHSVDDIQTSPMPASQVGVVISSYNKSIEMLTAKNQKGLSSQALHELGNLQYHIGNVKAAYKSWSVALDVILGITDAIHTWRGHFNTDEDIASQLLNKCGLWGCVLGGVLASNISQYVITSNLGLRMDCCFLSGFFFKALFRSSLPHPRADRDYALYDIGEGCEVTNLVPGVDLLSDRFRVDGRTLVSALRWVTEELARGKHNLFVLPLLTLYNYFTTFVCRDIQRAVDGRILRVRTLTDLCLFSEAFITLQRLLYGERLPHTADSNFRQVESKMPSTKFNTSKPIMDVANLKVLENVIEKRLSSNLSTLYGPHLTCHLSLVHAHLLVALSNTMPVLPHFEHLMGPEGPRVPHTLPSMSKGGGKGPKMSGSSSMTGQSSRTDNYGDVSQTPSVASSQGFSPPNRDDDTDTGMSASQATMPFTSGKKTVDQEFIKGTLLGVADQMLTALSEILLETAEYDGGVVEDLTAAELELVVLCKQELSSIATQRHHSAMASRSVLAALKLLQSSRLFTKQSASQVKMTLGGEPLFKSESSVRITQSENIQFAYQNFQSRSRLDARLWLDCRLALVKSMLGEVKGMGDIKGHDKGVGEELAECRTYIAEGIAESEGCGDVEMQCEFLMQGVHLEIMEGIRVELIIESLQEILELVEKATSPAQSTQLLHALALVHLTDLIGASGLHDPDKETTEVTLPSYVKAQMLLLSQMEDLGEKITHRYPVGANLHFSTPESPLLNVYIPQLLHLVEVKLRIGHAMARNATRSIKRSWLTMSRHGTQMSNMADDPNNQGMPDERSARTAAEFWMVPLGVLMSGYELSRASATRIASLEAEILLNIGKLQRQLSQIGRFNSRMAVNTLIEAIKTTYINDHDLGIIRQAYLEIALIYLASSGVVNMKEGTFVESMSDSDHEESERQRRKGRKKKWVSKDKKMSKKDMENIKKQKKLVQESDISMERNAAYVALRCAAAVCNAQRERVLLLGDANVMSQTPKEKSQADMPEFAILDLVSSYVFGIKKKIYKNDIEEEMAPLIESLEPKHVETYDEQVHKAKLLACDISWIHLLGYQAILQRLGSTGALSTKPETKPDDENHSLGPEFDMGFFSHMQFDTSLNHNVVRSLAIGPMWSIRLAQMHKYLTSNLTTYAVNCTAIYPPSAIQLGMGVETPWTAEIKPVSSSYQANLVFASDPEHSKHLPDSSVPPGSHPEAYKPNDKAIVGQTEADLTTQWYQPSLEEHFMPATTVSGKKDKRVMLIYSMTRKTGTFHSAMQWVSLSQLTDLHDRLSVLRQRGEISLGDKKTKESVASTPAAPTNTKGKKQRIKALSPKIKKDDHLEWLLRQCLTDAQGLFGVVPEEEQPALIEIPFDVNKTNILNFEKLFDPCYGHAIKSGKMLDWLSKLFP</sequence>
<feature type="region of interest" description="Disordered" evidence="1">
    <location>
        <begin position="3300"/>
        <end position="3323"/>
    </location>
</feature>
<feature type="compositionally biased region" description="Basic residues" evidence="1">
    <location>
        <begin position="2923"/>
        <end position="2932"/>
    </location>
</feature>
<feature type="compositionally biased region" description="Low complexity" evidence="1">
    <location>
        <begin position="2379"/>
        <end position="2392"/>
    </location>
</feature>
<organism evidence="2 3">
    <name type="scientific">Owenia fusiformis</name>
    <name type="common">Polychaete worm</name>
    <dbReference type="NCBI Taxonomy" id="6347"/>
    <lineage>
        <taxon>Eukaryota</taxon>
        <taxon>Metazoa</taxon>
        <taxon>Spiralia</taxon>
        <taxon>Lophotrochozoa</taxon>
        <taxon>Annelida</taxon>
        <taxon>Polychaeta</taxon>
        <taxon>Sedentaria</taxon>
        <taxon>Canalipalpata</taxon>
        <taxon>Sabellida</taxon>
        <taxon>Oweniida</taxon>
        <taxon>Oweniidae</taxon>
        <taxon>Owenia</taxon>
    </lineage>
</organism>
<dbReference type="OrthoDB" id="2104158at2759"/>
<proteinExistence type="predicted"/>
<feature type="region of interest" description="Disordered" evidence="1">
    <location>
        <begin position="3193"/>
        <end position="3213"/>
    </location>
</feature>
<dbReference type="Proteomes" id="UP000749559">
    <property type="component" value="Unassembled WGS sequence"/>
</dbReference>
<comment type="caution">
    <text evidence="2">The sequence shown here is derived from an EMBL/GenBank/DDBJ whole genome shotgun (WGS) entry which is preliminary data.</text>
</comment>
<evidence type="ECO:0000313" key="2">
    <source>
        <dbReference type="EMBL" id="CAH1784490.1"/>
    </source>
</evidence>
<feature type="region of interest" description="Disordered" evidence="1">
    <location>
        <begin position="2910"/>
        <end position="2945"/>
    </location>
</feature>
<dbReference type="GO" id="GO:0060271">
    <property type="term" value="P:cilium assembly"/>
    <property type="evidence" value="ECO:0007669"/>
    <property type="project" value="TreeGrafter"/>
</dbReference>
<dbReference type="PANTHER" id="PTHR33487:SF1">
    <property type="entry name" value="CILIA- AND FLAGELLA-ASSOCIATED PROTEIN 54"/>
    <property type="match status" value="1"/>
</dbReference>
<dbReference type="InterPro" id="IPR027912">
    <property type="entry name" value="CFAP54"/>
</dbReference>
<dbReference type="PANTHER" id="PTHR33487">
    <property type="entry name" value="CILIA- AND FLAGELLA-ASSOCIATED PROTEIN 54"/>
    <property type="match status" value="1"/>
</dbReference>
<feature type="compositionally biased region" description="Basic and acidic residues" evidence="1">
    <location>
        <begin position="665"/>
        <end position="687"/>
    </location>
</feature>
<feature type="region of interest" description="Disordered" evidence="1">
    <location>
        <begin position="1645"/>
        <end position="1666"/>
    </location>
</feature>
<reference evidence="2" key="1">
    <citation type="submission" date="2022-03" db="EMBL/GenBank/DDBJ databases">
        <authorList>
            <person name="Martin C."/>
        </authorList>
    </citation>
    <scope>NUCLEOTIDE SEQUENCE</scope>
</reference>
<dbReference type="Pfam" id="PF14858">
    <property type="entry name" value="CFAP54_N"/>
    <property type="match status" value="1"/>
</dbReference>
<gene>
    <name evidence="2" type="ORF">OFUS_LOCUS10677</name>
</gene>
<feature type="compositionally biased region" description="Polar residues" evidence="1">
    <location>
        <begin position="2423"/>
        <end position="2438"/>
    </location>
</feature>
<keyword evidence="3" id="KW-1185">Reference proteome</keyword>
<accession>A0A8J1XFU4</accession>
<evidence type="ECO:0000256" key="1">
    <source>
        <dbReference type="SAM" id="MobiDB-lite"/>
    </source>
</evidence>
<feature type="region of interest" description="Disordered" evidence="1">
    <location>
        <begin position="665"/>
        <end position="708"/>
    </location>
</feature>
<feature type="region of interest" description="Disordered" evidence="1">
    <location>
        <begin position="1"/>
        <end position="26"/>
    </location>
</feature>
<feature type="compositionally biased region" description="Basic and acidic residues" evidence="1">
    <location>
        <begin position="1609"/>
        <end position="1622"/>
    </location>
</feature>
<feature type="compositionally biased region" description="Polar residues" evidence="1">
    <location>
        <begin position="688"/>
        <end position="702"/>
    </location>
</feature>
<feature type="compositionally biased region" description="Polar residues" evidence="1">
    <location>
        <begin position="2393"/>
        <end position="2413"/>
    </location>
</feature>
<feature type="compositionally biased region" description="Basic and acidic residues" evidence="1">
    <location>
        <begin position="2933"/>
        <end position="2945"/>
    </location>
</feature>
<feature type="region of interest" description="Disordered" evidence="1">
    <location>
        <begin position="2360"/>
        <end position="2438"/>
    </location>
</feature>